<evidence type="ECO:0000313" key="2">
    <source>
        <dbReference type="EMBL" id="TGG76671.1"/>
    </source>
</evidence>
<dbReference type="GO" id="GO:0016747">
    <property type="term" value="F:acyltransferase activity, transferring groups other than amino-acyl groups"/>
    <property type="evidence" value="ECO:0007669"/>
    <property type="project" value="InterPro"/>
</dbReference>
<dbReference type="Gene3D" id="3.40.630.30">
    <property type="match status" value="1"/>
</dbReference>
<proteinExistence type="predicted"/>
<dbReference type="PANTHER" id="PTHR43072">
    <property type="entry name" value="N-ACETYLTRANSFERASE"/>
    <property type="match status" value="1"/>
</dbReference>
<dbReference type="PANTHER" id="PTHR43072:SF8">
    <property type="entry name" value="ACYLTRANSFERASE FABY-RELATED"/>
    <property type="match status" value="1"/>
</dbReference>
<dbReference type="Pfam" id="PF00583">
    <property type="entry name" value="Acetyltransf_1"/>
    <property type="match status" value="1"/>
</dbReference>
<feature type="domain" description="N-acetyltransferase" evidence="1">
    <location>
        <begin position="7"/>
        <end position="171"/>
    </location>
</feature>
<dbReference type="SUPFAM" id="SSF55729">
    <property type="entry name" value="Acyl-CoA N-acyltransferases (Nat)"/>
    <property type="match status" value="1"/>
</dbReference>
<dbReference type="InterPro" id="IPR000182">
    <property type="entry name" value="GNAT_dom"/>
</dbReference>
<evidence type="ECO:0000313" key="3">
    <source>
        <dbReference type="Proteomes" id="UP000298111"/>
    </source>
</evidence>
<dbReference type="RefSeq" id="WP_135567678.1">
    <property type="nucleotide sequence ID" value="NZ_CP103060.1"/>
</dbReference>
<keyword evidence="2" id="KW-0808">Transferase</keyword>
<dbReference type="EMBL" id="RCIY01000103">
    <property type="protein sequence ID" value="TGG76671.1"/>
    <property type="molecule type" value="Genomic_DNA"/>
</dbReference>
<accession>A0A8H1L406</accession>
<reference evidence="2 3" key="1">
    <citation type="submission" date="2018-10" db="EMBL/GenBank/DDBJ databases">
        <title>Isolation of pseudouridimycin from Streptomyces albus DSM 40763.</title>
        <authorList>
            <person name="Rosenqvist P."/>
            <person name="Metsae-Ketelae M."/>
            <person name="Virta P."/>
        </authorList>
    </citation>
    <scope>NUCLEOTIDE SEQUENCE [LARGE SCALE GENOMIC DNA]</scope>
    <source>
        <strain evidence="2 3">DSM 40763</strain>
    </source>
</reference>
<name>A0A8H1L406_9ACTN</name>
<protein>
    <submittedName>
        <fullName evidence="2">N-acetyltransferase family protein</fullName>
    </submittedName>
</protein>
<gene>
    <name evidence="2" type="ORF">D8771_29240</name>
</gene>
<dbReference type="Proteomes" id="UP000298111">
    <property type="component" value="Unassembled WGS sequence"/>
</dbReference>
<sequence length="181" mass="19221">MTPIAPALLRLATPADLGACARIYAHYVAETVITFDEEPPPLAHWADRLARLTACGLPFLVAETAAGEVAGYAYAGPWRPRAAYRHTVEDTCYLAPGHTGRGLGGLLLGELLTRSAAAGARQMIAVISDAGTDASVALHHKHGFRTTGRLSAVGRKHGRWIDTVLMQRALGDGDDTRAATR</sequence>
<dbReference type="PROSITE" id="PS51186">
    <property type="entry name" value="GNAT"/>
    <property type="match status" value="1"/>
</dbReference>
<comment type="caution">
    <text evidence="2">The sequence shown here is derived from an EMBL/GenBank/DDBJ whole genome shotgun (WGS) entry which is preliminary data.</text>
</comment>
<dbReference type="GeneID" id="75181363"/>
<evidence type="ECO:0000259" key="1">
    <source>
        <dbReference type="PROSITE" id="PS51186"/>
    </source>
</evidence>
<dbReference type="AlphaFoldDB" id="A0A8H1L406"/>
<dbReference type="InterPro" id="IPR016181">
    <property type="entry name" value="Acyl_CoA_acyltransferase"/>
</dbReference>
<organism evidence="2 3">
    <name type="scientific">Streptomyces albus</name>
    <dbReference type="NCBI Taxonomy" id="1888"/>
    <lineage>
        <taxon>Bacteria</taxon>
        <taxon>Bacillati</taxon>
        <taxon>Actinomycetota</taxon>
        <taxon>Actinomycetes</taxon>
        <taxon>Kitasatosporales</taxon>
        <taxon>Streptomycetaceae</taxon>
        <taxon>Streptomyces</taxon>
    </lineage>
</organism>